<name>A0A1X2IP47_9FUNG</name>
<evidence type="ECO:0000256" key="2">
    <source>
        <dbReference type="ARBA" id="ARBA00022845"/>
    </source>
</evidence>
<keyword evidence="3 5" id="KW-0694">RNA-binding</keyword>
<protein>
    <submittedName>
        <fullName evidence="7">Translation initiation factor eIF 4e-like domain-containing protein</fullName>
    </submittedName>
</protein>
<keyword evidence="2" id="KW-0810">Translation regulation</keyword>
<evidence type="ECO:0000256" key="1">
    <source>
        <dbReference type="ARBA" id="ARBA00022540"/>
    </source>
</evidence>
<feature type="compositionally biased region" description="Polar residues" evidence="6">
    <location>
        <begin position="11"/>
        <end position="24"/>
    </location>
</feature>
<dbReference type="InterPro" id="IPR023398">
    <property type="entry name" value="TIF_eIF4e-like"/>
</dbReference>
<reference evidence="7 8" key="1">
    <citation type="submission" date="2016-07" db="EMBL/GenBank/DDBJ databases">
        <title>Pervasive Adenine N6-methylation of Active Genes in Fungi.</title>
        <authorList>
            <consortium name="DOE Joint Genome Institute"/>
            <person name="Mondo S.J."/>
            <person name="Dannebaum R.O."/>
            <person name="Kuo R.C."/>
            <person name="Labutti K."/>
            <person name="Haridas S."/>
            <person name="Kuo A."/>
            <person name="Salamov A."/>
            <person name="Ahrendt S.R."/>
            <person name="Lipzen A."/>
            <person name="Sullivan W."/>
            <person name="Andreopoulos W.B."/>
            <person name="Clum A."/>
            <person name="Lindquist E."/>
            <person name="Daum C."/>
            <person name="Ramamoorthy G.K."/>
            <person name="Gryganskyi A."/>
            <person name="Culley D."/>
            <person name="Magnuson J.K."/>
            <person name="James T.Y."/>
            <person name="O'Malley M.A."/>
            <person name="Stajich J.E."/>
            <person name="Spatafora J.W."/>
            <person name="Visel A."/>
            <person name="Grigoriev I.V."/>
        </authorList>
    </citation>
    <scope>NUCLEOTIDE SEQUENCE [LARGE SCALE GENOMIC DNA]</scope>
    <source>
        <strain evidence="7 8">NRRL 1336</strain>
    </source>
</reference>
<sequence length="397" mass="43816">MTLTEDDEVNGKNTATKMSASVKTATEPIPVIPNSTQHINNNASPNLPSTSSNISLSPAVSAFQNFWPATGRASPSALSTSPYGTIRNNSSSNNSHMSPSINRTPHGSFDSSSSTTTAPSMPSVHIKDGYIYKDKVVILDQAKKEELMKVGIILLQGEWTYWYDRYVPNLPASEYEANLQVISTVGTVQKFWSVYNNIDGPEKLGFRSNLHFMRKGIKPIWEDPKNEYGGSYNFKVNKHQSPLVWRDLLVLLIGEKIEQCLQDTVCGSGQDKNDNGTAIKSTLADFLSPADIQSFYFKIHKNHAAFQKDGGPVKSHGNNNYNNHNNGYTKYNHNTSGSPIITRTAAPPSPVPPQLTEMRPKITEENIEKVVADIERLGLKQKSIRKVNSKNSIVSSS</sequence>
<dbReference type="EMBL" id="MCGE01000007">
    <property type="protein sequence ID" value="ORZ19796.1"/>
    <property type="molecule type" value="Genomic_DNA"/>
</dbReference>
<keyword evidence="4 5" id="KW-0648">Protein biosynthesis</keyword>
<organism evidence="7 8">
    <name type="scientific">Absidia repens</name>
    <dbReference type="NCBI Taxonomy" id="90262"/>
    <lineage>
        <taxon>Eukaryota</taxon>
        <taxon>Fungi</taxon>
        <taxon>Fungi incertae sedis</taxon>
        <taxon>Mucoromycota</taxon>
        <taxon>Mucoromycotina</taxon>
        <taxon>Mucoromycetes</taxon>
        <taxon>Mucorales</taxon>
        <taxon>Cunninghamellaceae</taxon>
        <taxon>Absidia</taxon>
    </lineage>
</organism>
<evidence type="ECO:0000256" key="6">
    <source>
        <dbReference type="SAM" id="MobiDB-lite"/>
    </source>
</evidence>
<accession>A0A1X2IP47</accession>
<dbReference type="GO" id="GO:0006417">
    <property type="term" value="P:regulation of translation"/>
    <property type="evidence" value="ECO:0007669"/>
    <property type="project" value="UniProtKB-KW"/>
</dbReference>
<dbReference type="GO" id="GO:0003743">
    <property type="term" value="F:translation initiation factor activity"/>
    <property type="evidence" value="ECO:0007669"/>
    <property type="project" value="UniProtKB-KW"/>
</dbReference>
<comment type="similarity">
    <text evidence="5">Belongs to the eukaryotic initiation factor 4E family.</text>
</comment>
<feature type="compositionally biased region" description="Polar residues" evidence="6">
    <location>
        <begin position="76"/>
        <end position="87"/>
    </location>
</feature>
<dbReference type="Proteomes" id="UP000193560">
    <property type="component" value="Unassembled WGS sequence"/>
</dbReference>
<dbReference type="PANTHER" id="PTHR11960:SF66">
    <property type="entry name" value="EUKARYOTIC TRANSLATION INITIATION FACTOR 4E TYPE 3"/>
    <property type="match status" value="1"/>
</dbReference>
<dbReference type="PANTHER" id="PTHR11960">
    <property type="entry name" value="EUKARYOTIC TRANSLATION INITIATION FACTOR 4E RELATED"/>
    <property type="match status" value="1"/>
</dbReference>
<dbReference type="Pfam" id="PF01652">
    <property type="entry name" value="IF4E"/>
    <property type="match status" value="1"/>
</dbReference>
<gene>
    <name evidence="7" type="ORF">BCR42DRAFT_410545</name>
</gene>
<evidence type="ECO:0000256" key="3">
    <source>
        <dbReference type="ARBA" id="ARBA00022884"/>
    </source>
</evidence>
<dbReference type="Gene3D" id="3.30.760.10">
    <property type="entry name" value="RNA Cap, Translation Initiation Factor Eif4e"/>
    <property type="match status" value="1"/>
</dbReference>
<dbReference type="AlphaFoldDB" id="A0A1X2IP47"/>
<feature type="region of interest" description="Disordered" evidence="6">
    <location>
        <begin position="1"/>
        <end position="51"/>
    </location>
</feature>
<keyword evidence="1 5" id="KW-0396">Initiation factor</keyword>
<dbReference type="GO" id="GO:0016281">
    <property type="term" value="C:eukaryotic translation initiation factor 4F complex"/>
    <property type="evidence" value="ECO:0007669"/>
    <property type="project" value="TreeGrafter"/>
</dbReference>
<proteinExistence type="inferred from homology"/>
<feature type="compositionally biased region" description="Polar residues" evidence="6">
    <location>
        <begin position="33"/>
        <end position="51"/>
    </location>
</feature>
<comment type="caution">
    <text evidence="7">The sequence shown here is derived from an EMBL/GenBank/DDBJ whole genome shotgun (WGS) entry which is preliminary data.</text>
</comment>
<evidence type="ECO:0000256" key="5">
    <source>
        <dbReference type="RuleBase" id="RU004374"/>
    </source>
</evidence>
<dbReference type="STRING" id="90262.A0A1X2IP47"/>
<dbReference type="SUPFAM" id="SSF55418">
    <property type="entry name" value="eIF4e-like"/>
    <property type="match status" value="1"/>
</dbReference>
<dbReference type="OrthoDB" id="17977at2759"/>
<evidence type="ECO:0000313" key="8">
    <source>
        <dbReference type="Proteomes" id="UP000193560"/>
    </source>
</evidence>
<keyword evidence="8" id="KW-1185">Reference proteome</keyword>
<dbReference type="GO" id="GO:0000340">
    <property type="term" value="F:RNA 7-methylguanosine cap binding"/>
    <property type="evidence" value="ECO:0007669"/>
    <property type="project" value="TreeGrafter"/>
</dbReference>
<dbReference type="InterPro" id="IPR001040">
    <property type="entry name" value="TIF_eIF_4E"/>
</dbReference>
<feature type="compositionally biased region" description="Low complexity" evidence="6">
    <location>
        <begin position="104"/>
        <end position="120"/>
    </location>
</feature>
<evidence type="ECO:0000256" key="4">
    <source>
        <dbReference type="ARBA" id="ARBA00022917"/>
    </source>
</evidence>
<evidence type="ECO:0000313" key="7">
    <source>
        <dbReference type="EMBL" id="ORZ19796.1"/>
    </source>
</evidence>
<feature type="region of interest" description="Disordered" evidence="6">
    <location>
        <begin position="72"/>
        <end position="120"/>
    </location>
</feature>